<proteinExistence type="predicted"/>
<dbReference type="EMBL" id="MT144723">
    <property type="protein sequence ID" value="QJH98242.1"/>
    <property type="molecule type" value="Genomic_DNA"/>
</dbReference>
<dbReference type="AlphaFoldDB" id="A0A6M3XKD3"/>
<sequence>MLGKPKIQLNNFSGMNNKGLFFLEGMSVEQINNQDVLTAGPSSNFALSENTANFSGFQQLEGMTKINHVHEGHIMGTTGWKIFDFHSYVSSWDIGCVHTRVTTGTGTDEIASSLYPDILTTKNNNILYTSANHLGIGYRGRCASSSSTTKIVDTNGRDFVTLGVSTSAGSNKVFNLKIKEEFTITSITTTSSTNDTLNFTAGAGTNSNGDYFMVFVDNFKKFDTTVAEGSQGFVRQMLVWGDKYYILNNNYLATLNQDETTFNATAKQLPIGSKGMCMDINQDKVLISGMKNNSGELLLWDSYSDGWVSILETFREAQAIKAYQNGWIIVIGAKLYFTDCYQLKVLADFPDLSKFNNTFFTHYNGLKIIDNKVYVTNRGGALTRAKVGVYVYDFSQGWSFIPLTSNGTNKLSYQLYPGAIFCATANNVVRVFTSADFSNAYTTNAYALNRIYDGHSSKYSVMFYIRLPQKMKINLIELNLGFKYSEYYANSASTVTVNYGDGKKVFWTYGQSGISSTSTSIQNLMGSSQPASVGREIIFVDSNLAGERSFITSIEEGGTNNEVWRISPALSGTPTEYSMVNTMDLFNAGKTAFTNWIPEESELQFALPLFYSDKLFLEIVFNTTGVQIDLHGINIY</sequence>
<name>A0A6M3XKD3_9ZZZZ</name>
<accession>A0A6M3XKD3</accession>
<organism evidence="1">
    <name type="scientific">viral metagenome</name>
    <dbReference type="NCBI Taxonomy" id="1070528"/>
    <lineage>
        <taxon>unclassified sequences</taxon>
        <taxon>metagenomes</taxon>
        <taxon>organismal metagenomes</taxon>
    </lineage>
</organism>
<reference evidence="1" key="1">
    <citation type="submission" date="2020-03" db="EMBL/GenBank/DDBJ databases">
        <title>The deep terrestrial virosphere.</title>
        <authorList>
            <person name="Holmfeldt K."/>
            <person name="Nilsson E."/>
            <person name="Simone D."/>
            <person name="Lopez-Fernandez M."/>
            <person name="Wu X."/>
            <person name="de Brujin I."/>
            <person name="Lundin D."/>
            <person name="Andersson A."/>
            <person name="Bertilsson S."/>
            <person name="Dopson M."/>
        </authorList>
    </citation>
    <scope>NUCLEOTIDE SEQUENCE</scope>
    <source>
        <strain evidence="1">TM448B01252</strain>
    </source>
</reference>
<gene>
    <name evidence="1" type="ORF">TM448B01252_0004</name>
</gene>
<protein>
    <submittedName>
        <fullName evidence="1">Uncharacterized protein</fullName>
    </submittedName>
</protein>
<evidence type="ECO:0000313" key="1">
    <source>
        <dbReference type="EMBL" id="QJH98242.1"/>
    </source>
</evidence>